<dbReference type="Proteomes" id="UP000017700">
    <property type="component" value="Chromosome"/>
</dbReference>
<evidence type="ECO:0000313" key="4">
    <source>
        <dbReference type="Proteomes" id="UP000233778"/>
    </source>
</evidence>
<dbReference type="KEGG" id="sera:Ser39006_014165"/>
<reference evidence="2" key="4">
    <citation type="submission" date="2017-11" db="EMBL/GenBank/DDBJ databases">
        <title>Complete genome sequence of Serratia sp. ATCC 39006.</title>
        <authorList>
            <person name="Hampton H.G."/>
            <person name="Jackson S.A."/>
            <person name="Jauregui R."/>
            <person name="Poulter G.T.M."/>
            <person name="Salmond G.P.C."/>
            <person name="Fineran P.C."/>
        </authorList>
    </citation>
    <scope>NUCLEOTIDE SEQUENCE</scope>
    <source>
        <strain evidence="2">ATCC 39006</strain>
    </source>
</reference>
<evidence type="ECO:0000313" key="2">
    <source>
        <dbReference type="EMBL" id="AUH05174.1"/>
    </source>
</evidence>
<dbReference type="EMBL" id="CP025084">
    <property type="protein sequence ID" value="AUH05174.1"/>
    <property type="molecule type" value="Genomic_DNA"/>
</dbReference>
<proteinExistence type="predicted"/>
<dbReference type="Proteomes" id="UP000233778">
    <property type="component" value="Chromosome"/>
</dbReference>
<accession>A0A2I5T8K8</accession>
<keyword evidence="3" id="KW-1185">Reference proteome</keyword>
<dbReference type="AlphaFoldDB" id="A0A2I5T8K8"/>
<dbReference type="KEGG" id="serq:CWC46_14160"/>
<name>A0A2I5T8K8_SERS3</name>
<gene>
    <name evidence="1" type="ORF">CWC46_14160</name>
    <name evidence="2" type="ORF">Ser39006_014165</name>
</gene>
<organism evidence="2 3">
    <name type="scientific">Serratia sp. (strain ATCC 39006)</name>
    <name type="common">Prodigiosinella confusarubida</name>
    <dbReference type="NCBI Taxonomy" id="104623"/>
    <lineage>
        <taxon>Bacteria</taxon>
        <taxon>Pseudomonadati</taxon>
        <taxon>Pseudomonadota</taxon>
        <taxon>Gammaproteobacteria</taxon>
        <taxon>Enterobacterales</taxon>
        <taxon>Pectobacteriaceae</taxon>
        <taxon>Prodigiosinella</taxon>
    </lineage>
</organism>
<dbReference type="EMBL" id="CP025085">
    <property type="protein sequence ID" value="AUH00852.1"/>
    <property type="molecule type" value="Genomic_DNA"/>
</dbReference>
<dbReference type="STRING" id="104623.Ser39006_02642"/>
<protein>
    <submittedName>
        <fullName evidence="2">Uncharacterized protein</fullName>
    </submittedName>
</protein>
<sequence length="162" mass="18702">MEEKNRKITEVKRNARIKEEQEAQRKLDEIRNAPRVKCEIPLAGSHPQFIPHISRAVSIINKHQVTCKKGNDLQIDGRPIPLDPNSIRAYLEMALISCASPYSGKIQRNECTVSVERGVVLWLRAVNDKRISNEVFADTMSYYGSFIDFGEWALRAYYYRTM</sequence>
<reference evidence="1 4" key="3">
    <citation type="submission" date="2017-11" db="EMBL/GenBank/DDBJ databases">
        <title>Complete genome sequence of Serratia sp. ATCC 39006 LacA.</title>
        <authorList>
            <person name="Hampton H.G."/>
            <person name="Jackson S.A."/>
            <person name="Jauregui R."/>
            <person name="Poulter G.T.M."/>
            <person name="Salmond G.P.C."/>
            <person name="Fineran P.C."/>
        </authorList>
    </citation>
    <scope>NUCLEOTIDE SEQUENCE [LARGE SCALE GENOMIC DNA]</scope>
    <source>
        <strain evidence="1 4">ATCC 39006</strain>
    </source>
</reference>
<evidence type="ECO:0000313" key="3">
    <source>
        <dbReference type="Proteomes" id="UP000017700"/>
    </source>
</evidence>
<reference evidence="2" key="2">
    <citation type="submission" date="2013-09" db="EMBL/GenBank/DDBJ databases">
        <authorList>
            <person name="Wang G."/>
            <person name="Yang Y."/>
            <person name="Su Y."/>
        </authorList>
    </citation>
    <scope>NUCLEOTIDE SEQUENCE</scope>
    <source>
        <strain evidence="2">ATCC 39006</strain>
    </source>
</reference>
<evidence type="ECO:0000313" key="1">
    <source>
        <dbReference type="EMBL" id="AUH00852.1"/>
    </source>
</evidence>
<reference evidence="2 3" key="1">
    <citation type="journal article" date="2013" name="Genome Announc.">
        <title>Draft genome sequence of Serratia sp. strain ATCC 39006, a model bacterium for analysis of the biosynthesis and regulation of prodigiosin, a carbapenem, and gas vesicles.</title>
        <authorList>
            <person name="Fineran P.C."/>
            <person name="Iglesias Cans M.C."/>
            <person name="Ramsay J.P."/>
            <person name="Wilf N.M."/>
            <person name="Cossyleon D."/>
            <person name="McNeil M.B."/>
            <person name="Williamson N.R."/>
            <person name="Monson R.E."/>
            <person name="Becher S.A."/>
            <person name="Stanton J.A."/>
            <person name="Brugger K."/>
            <person name="Brown S.D."/>
            <person name="Salmond G.P."/>
        </authorList>
    </citation>
    <scope>NUCLEOTIDE SEQUENCE [LARGE SCALE GENOMIC DNA]</scope>
    <source>
        <strain evidence="2">ATCC 39006</strain>
        <strain evidence="3">ATCC 39006 / SC 11482</strain>
    </source>
</reference>